<dbReference type="InterPro" id="IPR007428">
    <property type="entry name" value="MlaA"/>
</dbReference>
<proteinExistence type="inferred from homology"/>
<organism evidence="4 5">
    <name type="scientific">Magnetospirillum fulvum MGU-K5</name>
    <dbReference type="NCBI Taxonomy" id="1316936"/>
    <lineage>
        <taxon>Bacteria</taxon>
        <taxon>Pseudomonadati</taxon>
        <taxon>Pseudomonadota</taxon>
        <taxon>Alphaproteobacteria</taxon>
        <taxon>Rhodospirillales</taxon>
        <taxon>Rhodospirillaceae</taxon>
        <taxon>Magnetospirillum</taxon>
    </lineage>
</organism>
<comment type="caution">
    <text evidence="4">The sequence shown here is derived from an EMBL/GenBank/DDBJ whole genome shotgun (WGS) entry which is preliminary data.</text>
</comment>
<accession>S9SCW2</accession>
<dbReference type="GO" id="GO:0120010">
    <property type="term" value="P:intermembrane phospholipid transfer"/>
    <property type="evidence" value="ECO:0007669"/>
    <property type="project" value="TreeGrafter"/>
</dbReference>
<dbReference type="PANTHER" id="PTHR30035">
    <property type="entry name" value="LIPOPROTEIN VACJ-RELATED"/>
    <property type="match status" value="1"/>
</dbReference>
<dbReference type="PANTHER" id="PTHR30035:SF3">
    <property type="entry name" value="INTERMEMBRANE PHOSPHOLIPID TRANSPORT SYSTEM LIPOPROTEIN MLAA"/>
    <property type="match status" value="1"/>
</dbReference>
<feature type="compositionally biased region" description="Low complexity" evidence="3">
    <location>
        <begin position="232"/>
        <end position="257"/>
    </location>
</feature>
<comment type="similarity">
    <text evidence="1">Belongs to the MlaA family.</text>
</comment>
<evidence type="ECO:0000256" key="2">
    <source>
        <dbReference type="ARBA" id="ARBA00022729"/>
    </source>
</evidence>
<dbReference type="GO" id="GO:0016020">
    <property type="term" value="C:membrane"/>
    <property type="evidence" value="ECO:0007669"/>
    <property type="project" value="InterPro"/>
</dbReference>
<protein>
    <submittedName>
        <fullName evidence="4">Surface lipoprotein</fullName>
    </submittedName>
</protein>
<sequence>MSLAALSGCTTLPDDPDERAEIQALNDPLEPTNRAIYDVNMALDDAIMVPVAESYRSNLPDWFRDAVHNILTNLQEPYVAGNDLLQGNPRAAADSLGRFVINSTFGLLGARDAVADSGGAKSHKTDIGVTLAVWGMDEGPYLMLPFFGPSNLRDGTGKVAEFWASPTGAVMSANGLDVINNIGTGADVLDTRTSLLDPLKDLRRSSLDEYAAIRSLYRQNREAAILASRQGQPASHVPAAAAPAPAAPAAASAPQPHGTGSGEQKTVPEHGRVEFVDPAK</sequence>
<keyword evidence="4" id="KW-0449">Lipoprotein</keyword>
<evidence type="ECO:0000313" key="5">
    <source>
        <dbReference type="Proteomes" id="UP000015350"/>
    </source>
</evidence>
<gene>
    <name evidence="4" type="ORF">K678_05096</name>
</gene>
<feature type="compositionally biased region" description="Basic and acidic residues" evidence="3">
    <location>
        <begin position="266"/>
        <end position="280"/>
    </location>
</feature>
<dbReference type="eggNOG" id="COG2853">
    <property type="taxonomic scope" value="Bacteria"/>
</dbReference>
<evidence type="ECO:0000313" key="4">
    <source>
        <dbReference type="EMBL" id="EPY02564.1"/>
    </source>
</evidence>
<reference evidence="4 5" key="1">
    <citation type="submission" date="2013-04" db="EMBL/GenBank/DDBJ databases">
        <authorList>
            <person name="Kuznetsov B."/>
            <person name="Ivanovsky R."/>
        </authorList>
    </citation>
    <scope>NUCLEOTIDE SEQUENCE [LARGE SCALE GENOMIC DNA]</scope>
    <source>
        <strain evidence="4 5">MGU-K5</strain>
    </source>
</reference>
<evidence type="ECO:0000256" key="1">
    <source>
        <dbReference type="ARBA" id="ARBA00010634"/>
    </source>
</evidence>
<evidence type="ECO:0000256" key="3">
    <source>
        <dbReference type="SAM" id="MobiDB-lite"/>
    </source>
</evidence>
<dbReference type="Proteomes" id="UP000015350">
    <property type="component" value="Unassembled WGS sequence"/>
</dbReference>
<dbReference type="AlphaFoldDB" id="S9SCW2"/>
<dbReference type="PATRIC" id="fig|1316936.3.peg.1024"/>
<keyword evidence="2" id="KW-0732">Signal</keyword>
<dbReference type="EMBL" id="AQPH01000012">
    <property type="protein sequence ID" value="EPY02564.1"/>
    <property type="molecule type" value="Genomic_DNA"/>
</dbReference>
<dbReference type="STRING" id="1316936.K678_05096"/>
<feature type="region of interest" description="Disordered" evidence="3">
    <location>
        <begin position="228"/>
        <end position="280"/>
    </location>
</feature>
<name>S9SCW2_MAGFU</name>
<dbReference type="PRINTS" id="PR01805">
    <property type="entry name" value="VACJLIPOPROT"/>
</dbReference>
<dbReference type="Pfam" id="PF04333">
    <property type="entry name" value="MlaA"/>
    <property type="match status" value="1"/>
</dbReference>